<gene>
    <name evidence="1" type="ORF">N0V87_008798</name>
</gene>
<evidence type="ECO:0000313" key="2">
    <source>
        <dbReference type="Proteomes" id="UP001140562"/>
    </source>
</evidence>
<dbReference type="AlphaFoldDB" id="A0A9W9BVT3"/>
<keyword evidence="2" id="KW-1185">Reference proteome</keyword>
<evidence type="ECO:0000313" key="1">
    <source>
        <dbReference type="EMBL" id="KAJ4331905.1"/>
    </source>
</evidence>
<protein>
    <submittedName>
        <fullName evidence="1">Uncharacterized protein</fullName>
    </submittedName>
</protein>
<accession>A0A9W9BVT3</accession>
<reference evidence="1" key="1">
    <citation type="submission" date="2022-10" db="EMBL/GenBank/DDBJ databases">
        <title>Tapping the CABI collections for fungal endophytes: first genome assemblies for Collariella, Neodidymelliopsis, Ascochyta clinopodiicola, Didymella pomorum, Didymosphaeria variabile, Neocosmospora piperis and Neocucurbitaria cava.</title>
        <authorList>
            <person name="Hill R."/>
        </authorList>
    </citation>
    <scope>NUCLEOTIDE SEQUENCE</scope>
    <source>
        <strain evidence="1">IMI 360193</strain>
    </source>
</reference>
<proteinExistence type="predicted"/>
<name>A0A9W9BVT3_9PLEO</name>
<sequence>MKTLYSKLEKLSEVYDADIYFVARRNGRIVECVSADAADRKPWSPPDRAALNRYYPPPATKLLVHAKRAGCRGDRKSRGVGQAICDLHE</sequence>
<dbReference type="OrthoDB" id="3789765at2759"/>
<dbReference type="EMBL" id="JAPEUV010000134">
    <property type="protein sequence ID" value="KAJ4331905.1"/>
    <property type="molecule type" value="Genomic_DNA"/>
</dbReference>
<dbReference type="Proteomes" id="UP001140562">
    <property type="component" value="Unassembled WGS sequence"/>
</dbReference>
<comment type="caution">
    <text evidence="1">The sequence shown here is derived from an EMBL/GenBank/DDBJ whole genome shotgun (WGS) entry which is preliminary data.</text>
</comment>
<organism evidence="1 2">
    <name type="scientific">Didymella glomerata</name>
    <dbReference type="NCBI Taxonomy" id="749621"/>
    <lineage>
        <taxon>Eukaryota</taxon>
        <taxon>Fungi</taxon>
        <taxon>Dikarya</taxon>
        <taxon>Ascomycota</taxon>
        <taxon>Pezizomycotina</taxon>
        <taxon>Dothideomycetes</taxon>
        <taxon>Pleosporomycetidae</taxon>
        <taxon>Pleosporales</taxon>
        <taxon>Pleosporineae</taxon>
        <taxon>Didymellaceae</taxon>
        <taxon>Didymella</taxon>
    </lineage>
</organism>